<organism evidence="2 3">
    <name type="scientific">Caerostris darwini</name>
    <dbReference type="NCBI Taxonomy" id="1538125"/>
    <lineage>
        <taxon>Eukaryota</taxon>
        <taxon>Metazoa</taxon>
        <taxon>Ecdysozoa</taxon>
        <taxon>Arthropoda</taxon>
        <taxon>Chelicerata</taxon>
        <taxon>Arachnida</taxon>
        <taxon>Araneae</taxon>
        <taxon>Araneomorphae</taxon>
        <taxon>Entelegynae</taxon>
        <taxon>Araneoidea</taxon>
        <taxon>Araneidae</taxon>
        <taxon>Caerostris</taxon>
    </lineage>
</organism>
<name>A0AAV4X8U1_9ARAC</name>
<proteinExistence type="predicted"/>
<feature type="region of interest" description="Disordered" evidence="1">
    <location>
        <begin position="22"/>
        <end position="84"/>
    </location>
</feature>
<comment type="caution">
    <text evidence="2">The sequence shown here is derived from an EMBL/GenBank/DDBJ whole genome shotgun (WGS) entry which is preliminary data.</text>
</comment>
<dbReference type="Proteomes" id="UP001054837">
    <property type="component" value="Unassembled WGS sequence"/>
</dbReference>
<evidence type="ECO:0000313" key="3">
    <source>
        <dbReference type="Proteomes" id="UP001054837"/>
    </source>
</evidence>
<feature type="compositionally biased region" description="Basic and acidic residues" evidence="1">
    <location>
        <begin position="26"/>
        <end position="45"/>
    </location>
</feature>
<evidence type="ECO:0000313" key="2">
    <source>
        <dbReference type="EMBL" id="GIY90299.1"/>
    </source>
</evidence>
<accession>A0AAV4X8U1</accession>
<evidence type="ECO:0000256" key="1">
    <source>
        <dbReference type="SAM" id="MobiDB-lite"/>
    </source>
</evidence>
<gene>
    <name evidence="2" type="ORF">CDAR_416821</name>
</gene>
<keyword evidence="3" id="KW-1185">Reference proteome</keyword>
<reference evidence="2 3" key="1">
    <citation type="submission" date="2021-06" db="EMBL/GenBank/DDBJ databases">
        <title>Caerostris darwini draft genome.</title>
        <authorList>
            <person name="Kono N."/>
            <person name="Arakawa K."/>
        </authorList>
    </citation>
    <scope>NUCLEOTIDE SEQUENCE [LARGE SCALE GENOMIC DNA]</scope>
</reference>
<dbReference type="AlphaFoldDB" id="A0AAV4X8U1"/>
<dbReference type="EMBL" id="BPLQ01015712">
    <property type="protein sequence ID" value="GIY90299.1"/>
    <property type="molecule type" value="Genomic_DNA"/>
</dbReference>
<sequence>MNSTSHPLTFKSIENATLSIQWPANKTEEDHSKPNRISRLSEHLNKKQKQNSSQTPRYDTHRGSPPPSKKKGKESQQDPSSLASFMCKTAFLQKGIN</sequence>
<protein>
    <submittedName>
        <fullName evidence="2">Uncharacterized protein</fullName>
    </submittedName>
</protein>